<evidence type="ECO:0000313" key="2">
    <source>
        <dbReference type="EMBL" id="MBB5954217.1"/>
    </source>
</evidence>
<dbReference type="AlphaFoldDB" id="A0A841CDH6"/>
<dbReference type="CDD" id="cd01299">
    <property type="entry name" value="Met_dep_hydrolase_A"/>
    <property type="match status" value="1"/>
</dbReference>
<name>A0A841CDH6_9PSEU</name>
<dbReference type="Gene3D" id="2.30.40.10">
    <property type="entry name" value="Urease, subunit C, domain 1"/>
    <property type="match status" value="1"/>
</dbReference>
<accession>A0A841CDH6</accession>
<dbReference type="GO" id="GO:0050361">
    <property type="term" value="F:tryptophan 2-monooxygenase activity"/>
    <property type="evidence" value="ECO:0007669"/>
    <property type="project" value="UniProtKB-EC"/>
</dbReference>
<comment type="caution">
    <text evidence="2">The sequence shown here is derived from an EMBL/GenBank/DDBJ whole genome shotgun (WGS) entry which is preliminary data.</text>
</comment>
<dbReference type="PANTHER" id="PTHR43135:SF3">
    <property type="entry name" value="ALPHA-D-RIBOSE 1-METHYLPHOSPHONATE 5-TRIPHOSPHATE DIPHOSPHATASE"/>
    <property type="match status" value="1"/>
</dbReference>
<protein>
    <submittedName>
        <fullName evidence="2">Tryptophan 2-monooxygenase</fullName>
        <ecNumber evidence="2">1.13.12.3</ecNumber>
    </submittedName>
</protein>
<dbReference type="RefSeq" id="WP_221455282.1">
    <property type="nucleotide sequence ID" value="NZ_JACHJN010000001.1"/>
</dbReference>
<dbReference type="InterPro" id="IPR032466">
    <property type="entry name" value="Metal_Hydrolase"/>
</dbReference>
<dbReference type="Pfam" id="PF01979">
    <property type="entry name" value="Amidohydro_1"/>
    <property type="match status" value="1"/>
</dbReference>
<gene>
    <name evidence="2" type="ORF">FHS29_000787</name>
</gene>
<dbReference type="SUPFAM" id="SSF51338">
    <property type="entry name" value="Composite domain of metallo-dependent hydrolases"/>
    <property type="match status" value="1"/>
</dbReference>
<dbReference type="PANTHER" id="PTHR43135">
    <property type="entry name" value="ALPHA-D-RIBOSE 1-METHYLPHOSPHONATE 5-TRIPHOSPHATE DIPHOSPHATASE"/>
    <property type="match status" value="1"/>
</dbReference>
<evidence type="ECO:0000313" key="3">
    <source>
        <dbReference type="Proteomes" id="UP000547510"/>
    </source>
</evidence>
<dbReference type="InterPro" id="IPR006680">
    <property type="entry name" value="Amidohydro-rel"/>
</dbReference>
<reference evidence="2 3" key="1">
    <citation type="submission" date="2020-08" db="EMBL/GenBank/DDBJ databases">
        <title>Genomic Encyclopedia of Type Strains, Phase III (KMG-III): the genomes of soil and plant-associated and newly described type strains.</title>
        <authorList>
            <person name="Whitman W."/>
        </authorList>
    </citation>
    <scope>NUCLEOTIDE SEQUENCE [LARGE SCALE GENOMIC DNA]</scope>
    <source>
        <strain evidence="2 3">CECT 8640</strain>
    </source>
</reference>
<dbReference type="GO" id="GO:0016810">
    <property type="term" value="F:hydrolase activity, acting on carbon-nitrogen (but not peptide) bonds"/>
    <property type="evidence" value="ECO:0007669"/>
    <property type="project" value="InterPro"/>
</dbReference>
<dbReference type="InterPro" id="IPR057744">
    <property type="entry name" value="OTAase-like"/>
</dbReference>
<organism evidence="2 3">
    <name type="scientific">Saccharothrix tamanrassetensis</name>
    <dbReference type="NCBI Taxonomy" id="1051531"/>
    <lineage>
        <taxon>Bacteria</taxon>
        <taxon>Bacillati</taxon>
        <taxon>Actinomycetota</taxon>
        <taxon>Actinomycetes</taxon>
        <taxon>Pseudonocardiales</taxon>
        <taxon>Pseudonocardiaceae</taxon>
        <taxon>Saccharothrix</taxon>
    </lineage>
</organism>
<dbReference type="InterPro" id="IPR051781">
    <property type="entry name" value="Metallo-dep_Hydrolase"/>
</dbReference>
<dbReference type="SUPFAM" id="SSF51556">
    <property type="entry name" value="Metallo-dependent hydrolases"/>
    <property type="match status" value="1"/>
</dbReference>
<dbReference type="EC" id="1.13.12.3" evidence="2"/>
<dbReference type="Gene3D" id="3.20.20.140">
    <property type="entry name" value="Metal-dependent hydrolases"/>
    <property type="match status" value="1"/>
</dbReference>
<keyword evidence="2" id="KW-0503">Monooxygenase</keyword>
<sequence length="387" mass="40870">MVVTDGVIADVGPHVPVPPGARVVELDGHTLLPGLIDAHVHCATNPTDGRTSAGTDSSRQLLGAIPALNTLLHNGFTTVRDLGCHIREPITVSLRDAVEAGIVLGPSMVVAPHIMSSRAGHGDESTGLGTGQSVELGALADGVDSVLARVRAEVRAGADWIKFAASGGFTSSGDSPEDIGYSQPEMDALVAAAGDFNRPCAAHALGDRAVRRAVEAGVRSIEHGLLASAETLALIERRGVFIVPTVYAATTLIDKVDDDQYWRTQPSELRDKLARYADPMLAALRRIARSDARIAFGTDAGVFPHEENRHEFAAMVHHGFTPERVLHAATTVAADLLAMPDRGCVHPGARADLVAVPGNPFDDIEVMEHVDFVMRHGRVVRSPGADP</sequence>
<keyword evidence="2" id="KW-0560">Oxidoreductase</keyword>
<keyword evidence="3" id="KW-1185">Reference proteome</keyword>
<feature type="domain" description="Amidohydrolase-related" evidence="1">
    <location>
        <begin position="30"/>
        <end position="380"/>
    </location>
</feature>
<proteinExistence type="predicted"/>
<dbReference type="EMBL" id="JACHJN010000001">
    <property type="protein sequence ID" value="MBB5954217.1"/>
    <property type="molecule type" value="Genomic_DNA"/>
</dbReference>
<dbReference type="Proteomes" id="UP000547510">
    <property type="component" value="Unassembled WGS sequence"/>
</dbReference>
<evidence type="ECO:0000259" key="1">
    <source>
        <dbReference type="Pfam" id="PF01979"/>
    </source>
</evidence>
<dbReference type="InterPro" id="IPR011059">
    <property type="entry name" value="Metal-dep_hydrolase_composite"/>
</dbReference>